<keyword evidence="3" id="KW-1185">Reference proteome</keyword>
<protein>
    <submittedName>
        <fullName evidence="2">Uncharacterized protein</fullName>
    </submittedName>
</protein>
<sequence length="236" mass="27719">MNIDTNKDQGPETAEASTSQNHTTGTPLKDVPTPFKQCLFWPVKKPTKKLKRTTKEKVPSVASSTQWQEYYKKKQEEKDQKEREKEERKRKREENKENKKLKKKKRPSTGPKRRVLDDTSSSDSSVEVEVQSEEETYFQINELSPKCDSKDLNIGDYVIVIYEGEFFPGLIQKINSTSAFVKVMVKSNINTWKWPVKDDILWYEFKDIKEKIEEPMPTNTRGMFRVAELLKYSVYF</sequence>
<organism evidence="2 3">
    <name type="scientific">Brassicogethes aeneus</name>
    <name type="common">Rape pollen beetle</name>
    <name type="synonym">Meligethes aeneus</name>
    <dbReference type="NCBI Taxonomy" id="1431903"/>
    <lineage>
        <taxon>Eukaryota</taxon>
        <taxon>Metazoa</taxon>
        <taxon>Ecdysozoa</taxon>
        <taxon>Arthropoda</taxon>
        <taxon>Hexapoda</taxon>
        <taxon>Insecta</taxon>
        <taxon>Pterygota</taxon>
        <taxon>Neoptera</taxon>
        <taxon>Endopterygota</taxon>
        <taxon>Coleoptera</taxon>
        <taxon>Polyphaga</taxon>
        <taxon>Cucujiformia</taxon>
        <taxon>Nitidulidae</taxon>
        <taxon>Meligethinae</taxon>
        <taxon>Brassicogethes</taxon>
    </lineage>
</organism>
<evidence type="ECO:0000256" key="1">
    <source>
        <dbReference type="SAM" id="MobiDB-lite"/>
    </source>
</evidence>
<feature type="region of interest" description="Disordered" evidence="1">
    <location>
        <begin position="1"/>
        <end position="128"/>
    </location>
</feature>
<feature type="compositionally biased region" description="Basic and acidic residues" evidence="1">
    <location>
        <begin position="70"/>
        <end position="98"/>
    </location>
</feature>
<feature type="compositionally biased region" description="Basic and acidic residues" evidence="1">
    <location>
        <begin position="1"/>
        <end position="10"/>
    </location>
</feature>
<reference evidence="2" key="1">
    <citation type="submission" date="2021-12" db="EMBL/GenBank/DDBJ databases">
        <authorList>
            <person name="King R."/>
        </authorList>
    </citation>
    <scope>NUCLEOTIDE SEQUENCE</scope>
</reference>
<dbReference type="EMBL" id="OV121132">
    <property type="protein sequence ID" value="CAH0547035.1"/>
    <property type="molecule type" value="Genomic_DNA"/>
</dbReference>
<dbReference type="OrthoDB" id="6767591at2759"/>
<gene>
    <name evidence="2" type="ORF">MELIAE_LOCUS1088</name>
</gene>
<accession>A0A9P0FBN2</accession>
<name>A0A9P0FBN2_BRAAE</name>
<feature type="compositionally biased region" description="Basic residues" evidence="1">
    <location>
        <begin position="99"/>
        <end position="113"/>
    </location>
</feature>
<evidence type="ECO:0000313" key="2">
    <source>
        <dbReference type="EMBL" id="CAH0547035.1"/>
    </source>
</evidence>
<proteinExistence type="predicted"/>
<dbReference type="AlphaFoldDB" id="A0A9P0FBN2"/>
<dbReference type="Proteomes" id="UP001154078">
    <property type="component" value="Chromosome 1"/>
</dbReference>
<feature type="compositionally biased region" description="Polar residues" evidence="1">
    <location>
        <begin position="15"/>
        <end position="26"/>
    </location>
</feature>
<evidence type="ECO:0000313" key="3">
    <source>
        <dbReference type="Proteomes" id="UP001154078"/>
    </source>
</evidence>
<feature type="compositionally biased region" description="Low complexity" evidence="1">
    <location>
        <begin position="118"/>
        <end position="128"/>
    </location>
</feature>